<feature type="compositionally biased region" description="Gly residues" evidence="1">
    <location>
        <begin position="426"/>
        <end position="442"/>
    </location>
</feature>
<organism evidence="2 3">
    <name type="scientific">Dryococelus australis</name>
    <dbReference type="NCBI Taxonomy" id="614101"/>
    <lineage>
        <taxon>Eukaryota</taxon>
        <taxon>Metazoa</taxon>
        <taxon>Ecdysozoa</taxon>
        <taxon>Arthropoda</taxon>
        <taxon>Hexapoda</taxon>
        <taxon>Insecta</taxon>
        <taxon>Pterygota</taxon>
        <taxon>Neoptera</taxon>
        <taxon>Polyneoptera</taxon>
        <taxon>Phasmatodea</taxon>
        <taxon>Verophasmatodea</taxon>
        <taxon>Anareolatae</taxon>
        <taxon>Phasmatidae</taxon>
        <taxon>Eurycanthinae</taxon>
        <taxon>Dryococelus</taxon>
    </lineage>
</organism>
<evidence type="ECO:0000313" key="3">
    <source>
        <dbReference type="Proteomes" id="UP001159363"/>
    </source>
</evidence>
<evidence type="ECO:0000256" key="1">
    <source>
        <dbReference type="SAM" id="MobiDB-lite"/>
    </source>
</evidence>
<gene>
    <name evidence="2" type="ORF">PR048_032347</name>
</gene>
<protein>
    <submittedName>
        <fullName evidence="2">Uncharacterized protein</fullName>
    </submittedName>
</protein>
<proteinExistence type="predicted"/>
<feature type="compositionally biased region" description="Polar residues" evidence="1">
    <location>
        <begin position="504"/>
        <end position="513"/>
    </location>
</feature>
<feature type="compositionally biased region" description="Low complexity" evidence="1">
    <location>
        <begin position="276"/>
        <end position="287"/>
    </location>
</feature>
<name>A0ABQ9G634_9NEOP</name>
<evidence type="ECO:0000313" key="2">
    <source>
        <dbReference type="EMBL" id="KAJ8866504.1"/>
    </source>
</evidence>
<comment type="caution">
    <text evidence="2">The sequence shown here is derived from an EMBL/GenBank/DDBJ whole genome shotgun (WGS) entry which is preliminary data.</text>
</comment>
<keyword evidence="3" id="KW-1185">Reference proteome</keyword>
<feature type="region of interest" description="Disordered" evidence="1">
    <location>
        <begin position="426"/>
        <end position="534"/>
    </location>
</feature>
<dbReference type="EMBL" id="JARBHB010000016">
    <property type="protein sequence ID" value="KAJ8866504.1"/>
    <property type="molecule type" value="Genomic_DNA"/>
</dbReference>
<sequence>MDNLRNRIAAGFGNSQEFPRDSLMHSGAHATAECCMCSCRQGEFRTVLTLSATIGCAVALHVMCTACVQGAVSLQRNLQEYLCAFKTKTCQVARNEAIRRAAAPAIAYLPFDSLRQSGQCNLAAGFSRICLRIAVKKLTTNEDLESTNSQNGRFGNILLDTKNSGTVDRAKYDEDAAIGGMQQRGKTGEPRGNLFGGGRYGRARLWVKGGLLTSVVTLAAWLVRPGARRQTTPWDRRARVRGKETSRAASLTDPVESLLRGCERERERETRLLLVPGQGNNSHNGSSSGCGQGEVKGKHASPRQPQEIFCGEAESCTWRKLDLQKFRLSTRVPISLTYRSWQQKGTRERSKSGPVRDVAAISASAATLVAFSYRCNPINSGALQADATIASDLVGAGQTPATEVRGLCESSGEENEIKRIEFRSLEGGGLGNAGRGGRGWGSSLGTATLSRSGDACGRQHISTCQEPHGKGEGEGVPGIDSGPPWWEASGLTTQPSWPHHKQASPVSLLTSHQGELGSIPGRITPPRFSRAGIAPDDAAGRRVFSGISRFPRPSIPGLLHTHFIDTTAYSQTRVCDCASKVKKRGSDTGDTNTTRLAPHRSYAQGVQCFRRDAVLYKSDLLSWSSKLSESTTYIKYCWVWWIVPRVILGGKPRVANEGSLEGRKKKYGLQMGEKEGGDEFLFACAS</sequence>
<feature type="region of interest" description="Disordered" evidence="1">
    <location>
        <begin position="276"/>
        <end position="303"/>
    </location>
</feature>
<dbReference type="Proteomes" id="UP001159363">
    <property type="component" value="Chromosome 15"/>
</dbReference>
<accession>A0ABQ9G634</accession>
<reference evidence="2 3" key="1">
    <citation type="submission" date="2023-02" db="EMBL/GenBank/DDBJ databases">
        <title>LHISI_Scaffold_Assembly.</title>
        <authorList>
            <person name="Stuart O.P."/>
            <person name="Cleave R."/>
            <person name="Magrath M.J.L."/>
            <person name="Mikheyev A.S."/>
        </authorList>
    </citation>
    <scope>NUCLEOTIDE SEQUENCE [LARGE SCALE GENOMIC DNA]</scope>
    <source>
        <strain evidence="2">Daus_M_001</strain>
        <tissue evidence="2">Leg muscle</tissue>
    </source>
</reference>